<protein>
    <submittedName>
        <fullName evidence="15">Cadherin domain-containing protein</fullName>
    </submittedName>
</protein>
<feature type="region of interest" description="Disordered" evidence="10">
    <location>
        <begin position="972"/>
        <end position="1003"/>
    </location>
</feature>
<proteinExistence type="predicted"/>
<evidence type="ECO:0000313" key="14">
    <source>
        <dbReference type="Proteomes" id="UP000272942"/>
    </source>
</evidence>
<evidence type="ECO:0000256" key="4">
    <source>
        <dbReference type="ARBA" id="ARBA00022837"/>
    </source>
</evidence>
<dbReference type="InterPro" id="IPR050174">
    <property type="entry name" value="Protocadherin/Cadherin-CA"/>
</dbReference>
<keyword evidence="5" id="KW-0130">Cell adhesion</keyword>
<reference evidence="15" key="1">
    <citation type="submission" date="2016-06" db="UniProtKB">
        <authorList>
            <consortium name="WormBaseParasite"/>
        </authorList>
    </citation>
    <scope>IDENTIFICATION</scope>
</reference>
<keyword evidence="7 11" id="KW-0472">Membrane</keyword>
<evidence type="ECO:0000256" key="8">
    <source>
        <dbReference type="ARBA" id="ARBA00023180"/>
    </source>
</evidence>
<accession>A0A183ALY3</accession>
<feature type="domain" description="Cadherin" evidence="12">
    <location>
        <begin position="559"/>
        <end position="678"/>
    </location>
</feature>
<keyword evidence="3" id="KW-0677">Repeat</keyword>
<dbReference type="Gene3D" id="2.60.40.60">
    <property type="entry name" value="Cadherins"/>
    <property type="match status" value="6"/>
</dbReference>
<keyword evidence="4 9" id="KW-0106">Calcium</keyword>
<evidence type="ECO:0000256" key="10">
    <source>
        <dbReference type="SAM" id="MobiDB-lite"/>
    </source>
</evidence>
<feature type="domain" description="Cadherin" evidence="12">
    <location>
        <begin position="37"/>
        <end position="186"/>
    </location>
</feature>
<dbReference type="InterPro" id="IPR013164">
    <property type="entry name" value="Cadherin_N"/>
</dbReference>
<dbReference type="AlphaFoldDB" id="A0A183ALY3"/>
<dbReference type="Proteomes" id="UP000272942">
    <property type="component" value="Unassembled WGS sequence"/>
</dbReference>
<evidence type="ECO:0000256" key="3">
    <source>
        <dbReference type="ARBA" id="ARBA00022737"/>
    </source>
</evidence>
<dbReference type="PROSITE" id="PS00232">
    <property type="entry name" value="CADHERIN_1"/>
    <property type="match status" value="3"/>
</dbReference>
<name>A0A183ALY3_9TREM</name>
<keyword evidence="2 11" id="KW-0812">Transmembrane</keyword>
<feature type="domain" description="Cadherin" evidence="12">
    <location>
        <begin position="202"/>
        <end position="296"/>
    </location>
</feature>
<feature type="compositionally biased region" description="Basic and acidic residues" evidence="10">
    <location>
        <begin position="978"/>
        <end position="999"/>
    </location>
</feature>
<feature type="domain" description="Cadherin" evidence="12">
    <location>
        <begin position="300"/>
        <end position="415"/>
    </location>
</feature>
<evidence type="ECO:0000256" key="6">
    <source>
        <dbReference type="ARBA" id="ARBA00022989"/>
    </source>
</evidence>
<dbReference type="SUPFAM" id="SSF49313">
    <property type="entry name" value="Cadherin-like"/>
    <property type="match status" value="4"/>
</dbReference>
<dbReference type="EMBL" id="UZAN01045332">
    <property type="protein sequence ID" value="VDP82470.1"/>
    <property type="molecule type" value="Genomic_DNA"/>
</dbReference>
<feature type="domain" description="Cadherin" evidence="12">
    <location>
        <begin position="710"/>
        <end position="814"/>
    </location>
</feature>
<dbReference type="CDD" id="cd11304">
    <property type="entry name" value="Cadherin_repeat"/>
    <property type="match status" value="4"/>
</dbReference>
<dbReference type="WBParaSite" id="ECPE_0000798901-mRNA-1">
    <property type="protein sequence ID" value="ECPE_0000798901-mRNA-1"/>
    <property type="gene ID" value="ECPE_0000798901"/>
</dbReference>
<evidence type="ECO:0000256" key="7">
    <source>
        <dbReference type="ARBA" id="ARBA00023136"/>
    </source>
</evidence>
<dbReference type="PRINTS" id="PR00205">
    <property type="entry name" value="CADHERIN"/>
</dbReference>
<comment type="subcellular location">
    <subcellularLocation>
        <location evidence="1">Membrane</location>
        <topology evidence="1">Single-pass membrane protein</topology>
    </subcellularLocation>
</comment>
<dbReference type="InterPro" id="IPR020894">
    <property type="entry name" value="Cadherin_CS"/>
</dbReference>
<dbReference type="PANTHER" id="PTHR24028">
    <property type="entry name" value="CADHERIN-87A"/>
    <property type="match status" value="1"/>
</dbReference>
<evidence type="ECO:0000256" key="5">
    <source>
        <dbReference type="ARBA" id="ARBA00022889"/>
    </source>
</evidence>
<reference evidence="13 14" key="2">
    <citation type="submission" date="2018-11" db="EMBL/GenBank/DDBJ databases">
        <authorList>
            <consortium name="Pathogen Informatics"/>
        </authorList>
    </citation>
    <scope>NUCLEOTIDE SEQUENCE [LARGE SCALE GENOMIC DNA]</scope>
    <source>
        <strain evidence="13 14">Egypt</strain>
    </source>
</reference>
<dbReference type="Pfam" id="PF08266">
    <property type="entry name" value="Cadherin_2"/>
    <property type="match status" value="1"/>
</dbReference>
<sequence>MMLTISHARVVFFVSSSRKNTALLFVICCLFIHAASLPPKLTYMVKEEVRVHTFVGNVLLDVQFPDTNLSNTRLQARTESLSLYELSVQGANLFQLDSETADLYTSARIDREAVCPRTKPRIDKESSIGLVALMKDFAQPNANEPVKVDKCTLEFAVVRKLRGIAEEQWVSLTIEIEDVDDNAPTFLEFTAPDWSGFHNIWIREDIPIGYKYPLPNAFDADIGLNALINYRLEFESPNQMVKPIVLQPLDYEEQKEYRLGLIACSTKMQTNKSDIKCARLPVRVLVRDVNDNEPRLIYPIQSIHELTISESVSVGTVLLKVEATDVDDGEAGRLTYSLQSADNPSIPMGTLKNATQWITIDPSTGELRLARNVSAHDTPTFRIMILISDNGVPRKSTKLMLVIHISDANNHAPQIVVKRVGCNHEEDETNELVIDRAVETNNHVGLVFVSDADLDLNGMVDCWIEMMDNEIHRLFGIELKLVGTGKVSDRYVYMLQTRISTQSNNFRSMTRNLNLSDVEKPFTTMLIICADKGKPHPLTSSVKLTVTVVDRRVQELCFEQKSYTLHVIETNRPQTQLLRVQLQEISVRAQFRLKATVEHERPCQQFYLDPLNGALSTPHGIDREVAASFECLIVAEEEEEMDDGEKPTSVSDQSVNRRMAQAKLTVHVADVNDNAPALIPSLMISGLSVIEWDAQVMDTAESLLSYPLQVGTIIARDPDAGENGTITYQLEGLTAERADRPPIGVEIHLPRFDIHPNTGQVTLERDQHPLIDRELVQAYQLRVLLEDRGQVLKRSVITRIPIYVMDVNDNTPEWMPHMIVPNDHITVFPVQTGAAFLNGLEVVGPPMRLRLPSVGLPRLLQVTWFQDRSTGSTNEWLAEMQATDRDQGENARLTFYKLNPNQLSPGIRGHAMDLPNEALEIYSDGTMKVLSTFLNPNWLYMSAVLVQDNGKSRKLQTFGYFYVNLSSIVDTNGGQEGTPEHKQSQAERSKETNSQDNRDQPTATQTVFTEKLKLTVAILLCSGLVVILTVSLVCCILSRRGYPGGAVNGFSPGQQHPRAPQSRVAQNRTNHLVNRYMAGELILKHHNIKELHSKPAFLSTGQ</sequence>
<evidence type="ECO:0000256" key="11">
    <source>
        <dbReference type="SAM" id="Phobius"/>
    </source>
</evidence>
<feature type="transmembrane region" description="Helical" evidence="11">
    <location>
        <begin position="1014"/>
        <end position="1037"/>
    </location>
</feature>
<dbReference type="GO" id="GO:0005509">
    <property type="term" value="F:calcium ion binding"/>
    <property type="evidence" value="ECO:0007669"/>
    <property type="project" value="UniProtKB-UniRule"/>
</dbReference>
<dbReference type="GO" id="GO:0005886">
    <property type="term" value="C:plasma membrane"/>
    <property type="evidence" value="ECO:0007669"/>
    <property type="project" value="InterPro"/>
</dbReference>
<dbReference type="InterPro" id="IPR002126">
    <property type="entry name" value="Cadherin-like_dom"/>
</dbReference>
<gene>
    <name evidence="13" type="ORF">ECPE_LOCUS7970</name>
</gene>
<evidence type="ECO:0000259" key="12">
    <source>
        <dbReference type="PROSITE" id="PS50268"/>
    </source>
</evidence>
<keyword evidence="14" id="KW-1185">Reference proteome</keyword>
<evidence type="ECO:0000256" key="9">
    <source>
        <dbReference type="PROSITE-ProRule" id="PRU00043"/>
    </source>
</evidence>
<dbReference type="Pfam" id="PF00028">
    <property type="entry name" value="Cadherin"/>
    <property type="match status" value="1"/>
</dbReference>
<dbReference type="GO" id="GO:0007156">
    <property type="term" value="P:homophilic cell adhesion via plasma membrane adhesion molecules"/>
    <property type="evidence" value="ECO:0007669"/>
    <property type="project" value="InterPro"/>
</dbReference>
<dbReference type="OrthoDB" id="6252479at2759"/>
<evidence type="ECO:0000313" key="15">
    <source>
        <dbReference type="WBParaSite" id="ECPE_0000798901-mRNA-1"/>
    </source>
</evidence>
<dbReference type="PROSITE" id="PS50268">
    <property type="entry name" value="CADHERIN_2"/>
    <property type="match status" value="5"/>
</dbReference>
<evidence type="ECO:0000256" key="2">
    <source>
        <dbReference type="ARBA" id="ARBA00022692"/>
    </source>
</evidence>
<evidence type="ECO:0000256" key="1">
    <source>
        <dbReference type="ARBA" id="ARBA00004167"/>
    </source>
</evidence>
<keyword evidence="8" id="KW-0325">Glycoprotein</keyword>
<dbReference type="SMART" id="SM00112">
    <property type="entry name" value="CA"/>
    <property type="match status" value="5"/>
</dbReference>
<keyword evidence="6 11" id="KW-1133">Transmembrane helix</keyword>
<dbReference type="PANTHER" id="PTHR24028:SF146">
    <property type="entry name" value="CADHERIN 96CB, ISOFORM D-RELATED"/>
    <property type="match status" value="1"/>
</dbReference>
<dbReference type="InterPro" id="IPR015919">
    <property type="entry name" value="Cadherin-like_sf"/>
</dbReference>
<organism evidence="15">
    <name type="scientific">Echinostoma caproni</name>
    <dbReference type="NCBI Taxonomy" id="27848"/>
    <lineage>
        <taxon>Eukaryota</taxon>
        <taxon>Metazoa</taxon>
        <taxon>Spiralia</taxon>
        <taxon>Lophotrochozoa</taxon>
        <taxon>Platyhelminthes</taxon>
        <taxon>Trematoda</taxon>
        <taxon>Digenea</taxon>
        <taxon>Plagiorchiida</taxon>
        <taxon>Echinostomata</taxon>
        <taxon>Echinostomatoidea</taxon>
        <taxon>Echinostomatidae</taxon>
        <taxon>Echinostoma</taxon>
    </lineage>
</organism>
<evidence type="ECO:0000313" key="13">
    <source>
        <dbReference type="EMBL" id="VDP82470.1"/>
    </source>
</evidence>